<dbReference type="EMBL" id="KK118852">
    <property type="protein sequence ID" value="KFM74019.1"/>
    <property type="molecule type" value="Genomic_DNA"/>
</dbReference>
<organism evidence="4 5">
    <name type="scientific">Stegodyphus mimosarum</name>
    <name type="common">African social velvet spider</name>
    <dbReference type="NCBI Taxonomy" id="407821"/>
    <lineage>
        <taxon>Eukaryota</taxon>
        <taxon>Metazoa</taxon>
        <taxon>Ecdysozoa</taxon>
        <taxon>Arthropoda</taxon>
        <taxon>Chelicerata</taxon>
        <taxon>Arachnida</taxon>
        <taxon>Araneae</taxon>
        <taxon>Araneomorphae</taxon>
        <taxon>Entelegynae</taxon>
        <taxon>Eresoidea</taxon>
        <taxon>Eresidae</taxon>
        <taxon>Stegodyphus</taxon>
    </lineage>
</organism>
<keyword evidence="2" id="KW-0812">Transmembrane</keyword>
<feature type="signal peptide" evidence="3">
    <location>
        <begin position="1"/>
        <end position="20"/>
    </location>
</feature>
<name>A0A087U9I0_STEMI</name>
<dbReference type="OrthoDB" id="6430267at2759"/>
<evidence type="ECO:0000256" key="3">
    <source>
        <dbReference type="SAM" id="SignalP"/>
    </source>
</evidence>
<proteinExistence type="predicted"/>
<evidence type="ECO:0000256" key="2">
    <source>
        <dbReference type="SAM" id="Phobius"/>
    </source>
</evidence>
<protein>
    <submittedName>
        <fullName evidence="4">Uncharacterized protein</fullName>
    </submittedName>
</protein>
<reference evidence="4 5" key="1">
    <citation type="submission" date="2013-11" db="EMBL/GenBank/DDBJ databases">
        <title>Genome sequencing of Stegodyphus mimosarum.</title>
        <authorList>
            <person name="Bechsgaard J."/>
        </authorList>
    </citation>
    <scope>NUCLEOTIDE SEQUENCE [LARGE SCALE GENOMIC DNA]</scope>
</reference>
<evidence type="ECO:0000256" key="1">
    <source>
        <dbReference type="SAM" id="MobiDB-lite"/>
    </source>
</evidence>
<keyword evidence="2" id="KW-1133">Transmembrane helix</keyword>
<feature type="transmembrane region" description="Helical" evidence="2">
    <location>
        <begin position="175"/>
        <end position="197"/>
    </location>
</feature>
<keyword evidence="2" id="KW-0472">Membrane</keyword>
<accession>A0A087U9I0</accession>
<evidence type="ECO:0000313" key="4">
    <source>
        <dbReference type="EMBL" id="KFM74019.1"/>
    </source>
</evidence>
<keyword evidence="5" id="KW-1185">Reference proteome</keyword>
<keyword evidence="3" id="KW-0732">Signal</keyword>
<dbReference type="OMA" id="PFEDNIN"/>
<feature type="non-terminal residue" evidence="4">
    <location>
        <position position="218"/>
    </location>
</feature>
<dbReference type="AlphaFoldDB" id="A0A087U9I0"/>
<feature type="region of interest" description="Disordered" evidence="1">
    <location>
        <begin position="74"/>
        <end position="99"/>
    </location>
</feature>
<feature type="chain" id="PRO_5001830319" evidence="3">
    <location>
        <begin position="21"/>
        <end position="218"/>
    </location>
</feature>
<evidence type="ECO:0000313" key="5">
    <source>
        <dbReference type="Proteomes" id="UP000054359"/>
    </source>
</evidence>
<sequence>MWANSLTLILFSTLVSSTISFKDRSTEKPVPFESNPMTPKKPHTHISEFTDPDTGLNPFLDLEEGPTSVGRNVMKDSGSHDPSSLDFEPVEGGTSGRNWAPSLSEWPSVKWSPYDDNFKDELPITTSSPVSQDVPTTMGVWITFTDEIPDLHYDEQEEDEEMKKDDALSNIQQRIIYASAAMAVIATVSILVGACWWRRKLKRTVHSAVTVECPELKS</sequence>
<dbReference type="Proteomes" id="UP000054359">
    <property type="component" value="Unassembled WGS sequence"/>
</dbReference>
<gene>
    <name evidence="4" type="ORF">X975_16377</name>
</gene>